<reference evidence="20 21" key="1">
    <citation type="submission" date="2018-12" db="EMBL/GenBank/DDBJ databases">
        <authorList>
            <person name="Chong R.A."/>
        </authorList>
    </citation>
    <scope>NUCLEOTIDE SEQUENCE [LARGE SCALE GENOMIC DNA]</scope>
    <source>
        <strain evidence="20 21">Mga</strain>
    </source>
</reference>
<dbReference type="PANTHER" id="PTHR46417:SF1">
    <property type="entry name" value="TRNA (GUANINE-N(1)-)-METHYLTRANSFERASE"/>
    <property type="match status" value="1"/>
</dbReference>
<comment type="function">
    <text evidence="1 15 17">Specifically methylates guanosine-37 in various tRNAs.</text>
</comment>
<keyword evidence="11 15" id="KW-0819">tRNA processing</keyword>
<sequence length="235" mass="27027">MKKKYNDTIMYFNVITIFPEMFNAIINYGIIGQAIKKKIININFLNPRNFSKNKYKSVDDRPYGGGPGMLMSFEPLYLAIQEAKSRLKNATVIYLSPQGKKLEQNNITELIKKKKIIFICGRYEGIDQRIIANQVDEEWSIGSYILTGGELAAMVMIDSISRLIPGVIKKKSIEEDSFSNNLLDYPSYTRPEIIKNMSVPKILLSGNHDQIRIWRLKKSLGTTWIKRPDLLKKKN</sequence>
<evidence type="ECO:0000256" key="3">
    <source>
        <dbReference type="ARBA" id="ARBA00007630"/>
    </source>
</evidence>
<dbReference type="GO" id="GO:0052906">
    <property type="term" value="F:tRNA (guanine(37)-N1)-methyltransferase activity"/>
    <property type="evidence" value="ECO:0007669"/>
    <property type="project" value="UniProtKB-UniRule"/>
</dbReference>
<evidence type="ECO:0000256" key="10">
    <source>
        <dbReference type="ARBA" id="ARBA00022691"/>
    </source>
</evidence>
<dbReference type="HAMAP" id="MF_00605">
    <property type="entry name" value="TrmD"/>
    <property type="match status" value="1"/>
</dbReference>
<dbReference type="SUPFAM" id="SSF75217">
    <property type="entry name" value="alpha/beta knot"/>
    <property type="match status" value="1"/>
</dbReference>
<evidence type="ECO:0000256" key="5">
    <source>
        <dbReference type="ARBA" id="ARBA00012807"/>
    </source>
</evidence>
<keyword evidence="7 15" id="KW-0963">Cytoplasm</keyword>
<evidence type="ECO:0000256" key="7">
    <source>
        <dbReference type="ARBA" id="ARBA00022490"/>
    </source>
</evidence>
<feature type="binding site" evidence="15 16">
    <location>
        <position position="121"/>
    </location>
    <ligand>
        <name>S-adenosyl-L-methionine</name>
        <dbReference type="ChEBI" id="CHEBI:59789"/>
    </ligand>
</feature>
<comment type="subunit">
    <text evidence="4 15 17">Homodimer.</text>
</comment>
<evidence type="ECO:0000256" key="15">
    <source>
        <dbReference type="HAMAP-Rule" id="MF_00605"/>
    </source>
</evidence>
<comment type="subcellular location">
    <subcellularLocation>
        <location evidence="2 15 17">Cytoplasm</location>
    </subcellularLocation>
</comment>
<evidence type="ECO:0000256" key="9">
    <source>
        <dbReference type="ARBA" id="ARBA00022679"/>
    </source>
</evidence>
<dbReference type="EC" id="2.1.1.228" evidence="5 15"/>
<evidence type="ECO:0000256" key="17">
    <source>
        <dbReference type="RuleBase" id="RU003464"/>
    </source>
</evidence>
<evidence type="ECO:0000256" key="1">
    <source>
        <dbReference type="ARBA" id="ARBA00002634"/>
    </source>
</evidence>
<feature type="transmembrane region" description="Helical" evidence="18">
    <location>
        <begin position="12"/>
        <end position="31"/>
    </location>
</feature>
<dbReference type="Pfam" id="PF01746">
    <property type="entry name" value="tRNA_m1G_MT"/>
    <property type="match status" value="1"/>
</dbReference>
<keyword evidence="18" id="KW-0472">Membrane</keyword>
<evidence type="ECO:0000313" key="21">
    <source>
        <dbReference type="Proteomes" id="UP000298716"/>
    </source>
</evidence>
<dbReference type="Proteomes" id="UP000298716">
    <property type="component" value="Chromosome"/>
</dbReference>
<keyword evidence="18" id="KW-1133">Transmembrane helix</keyword>
<protein>
    <recommendedName>
        <fullName evidence="6 15">tRNA (guanine-N(1)-)-methyltransferase</fullName>
        <ecNumber evidence="5 15">2.1.1.228</ecNumber>
    </recommendedName>
    <alternativeName>
        <fullName evidence="12 15">M1G-methyltransferase</fullName>
    </alternativeName>
    <alternativeName>
        <fullName evidence="13 15">tRNA [GM37] methyltransferase</fullName>
    </alternativeName>
</protein>
<proteinExistence type="inferred from homology"/>
<dbReference type="GO" id="GO:0005829">
    <property type="term" value="C:cytosol"/>
    <property type="evidence" value="ECO:0007669"/>
    <property type="project" value="TreeGrafter"/>
</dbReference>
<dbReference type="FunFam" id="1.10.1270.20:FF:000001">
    <property type="entry name" value="tRNA (guanine-N(1)-)-methyltransferase"/>
    <property type="match status" value="1"/>
</dbReference>
<dbReference type="OrthoDB" id="9807416at2"/>
<dbReference type="NCBIfam" id="TIGR00088">
    <property type="entry name" value="trmD"/>
    <property type="match status" value="1"/>
</dbReference>
<dbReference type="PIRSF" id="PIRSF000386">
    <property type="entry name" value="tRNA_mtase"/>
    <property type="match status" value="1"/>
</dbReference>
<evidence type="ECO:0000256" key="11">
    <source>
        <dbReference type="ARBA" id="ARBA00022694"/>
    </source>
</evidence>
<evidence type="ECO:0000256" key="16">
    <source>
        <dbReference type="PIRSR" id="PIRSR000386-1"/>
    </source>
</evidence>
<evidence type="ECO:0000256" key="12">
    <source>
        <dbReference type="ARBA" id="ARBA00029736"/>
    </source>
</evidence>
<keyword evidence="8 15" id="KW-0489">Methyltransferase</keyword>
<comment type="catalytic activity">
    <reaction evidence="14 15 17">
        <text>guanosine(37) in tRNA + S-adenosyl-L-methionine = N(1)-methylguanosine(37) in tRNA + S-adenosyl-L-homocysteine + H(+)</text>
        <dbReference type="Rhea" id="RHEA:36899"/>
        <dbReference type="Rhea" id="RHEA-COMP:10145"/>
        <dbReference type="Rhea" id="RHEA-COMP:10147"/>
        <dbReference type="ChEBI" id="CHEBI:15378"/>
        <dbReference type="ChEBI" id="CHEBI:57856"/>
        <dbReference type="ChEBI" id="CHEBI:59789"/>
        <dbReference type="ChEBI" id="CHEBI:73542"/>
        <dbReference type="ChEBI" id="CHEBI:74269"/>
        <dbReference type="EC" id="2.1.1.228"/>
    </reaction>
</comment>
<dbReference type="Gene3D" id="3.40.1280.10">
    <property type="match status" value="1"/>
</dbReference>
<comment type="caution">
    <text evidence="15">Lacks conserved residue(s) required for the propagation of feature annotation.</text>
</comment>
<dbReference type="InterPro" id="IPR029028">
    <property type="entry name" value="Alpha/beta_knot_MTases"/>
</dbReference>
<evidence type="ECO:0000256" key="4">
    <source>
        <dbReference type="ARBA" id="ARBA00011738"/>
    </source>
</evidence>
<dbReference type="PANTHER" id="PTHR46417">
    <property type="entry name" value="TRNA (GUANINE-N(1)-)-METHYLTRANSFERASE"/>
    <property type="match status" value="1"/>
</dbReference>
<dbReference type="GO" id="GO:0002939">
    <property type="term" value="P:tRNA N1-guanine methylation"/>
    <property type="evidence" value="ECO:0007669"/>
    <property type="project" value="TreeGrafter"/>
</dbReference>
<dbReference type="RefSeq" id="WP_158355050.1">
    <property type="nucleotide sequence ID" value="NZ_CP034867.1"/>
</dbReference>
<keyword evidence="10 15" id="KW-0949">S-adenosyl-L-methionine</keyword>
<evidence type="ECO:0000256" key="18">
    <source>
        <dbReference type="SAM" id="Phobius"/>
    </source>
</evidence>
<evidence type="ECO:0000256" key="8">
    <source>
        <dbReference type="ARBA" id="ARBA00022603"/>
    </source>
</evidence>
<evidence type="ECO:0000256" key="2">
    <source>
        <dbReference type="ARBA" id="ARBA00004496"/>
    </source>
</evidence>
<organism evidence="20 21">
    <name type="scientific">Buchnera aphidicola</name>
    <name type="common">Macrosiphum gaurae</name>
    <dbReference type="NCBI Taxonomy" id="2315801"/>
    <lineage>
        <taxon>Bacteria</taxon>
        <taxon>Pseudomonadati</taxon>
        <taxon>Pseudomonadota</taxon>
        <taxon>Gammaproteobacteria</taxon>
        <taxon>Enterobacterales</taxon>
        <taxon>Erwiniaceae</taxon>
        <taxon>Buchnera</taxon>
    </lineage>
</organism>
<dbReference type="CDD" id="cd18080">
    <property type="entry name" value="TrmD-like"/>
    <property type="match status" value="1"/>
</dbReference>
<evidence type="ECO:0000313" key="20">
    <source>
        <dbReference type="EMBL" id="QCI22839.1"/>
    </source>
</evidence>
<evidence type="ECO:0000256" key="13">
    <source>
        <dbReference type="ARBA" id="ARBA00033392"/>
    </source>
</evidence>
<dbReference type="InterPro" id="IPR029026">
    <property type="entry name" value="tRNA_m1G_MTases_N"/>
</dbReference>
<dbReference type="AlphaFoldDB" id="A0A4D6Y204"/>
<dbReference type="FunFam" id="3.40.1280.10:FF:000001">
    <property type="entry name" value="tRNA (guanine-N(1)-)-methyltransferase"/>
    <property type="match status" value="1"/>
</dbReference>
<accession>A0A4D6Y204</accession>
<keyword evidence="9 15" id="KW-0808">Transferase</keyword>
<evidence type="ECO:0000256" key="14">
    <source>
        <dbReference type="ARBA" id="ARBA00047783"/>
    </source>
</evidence>
<dbReference type="InterPro" id="IPR023148">
    <property type="entry name" value="tRNA_m1G_MeTrfase_C_sf"/>
</dbReference>
<dbReference type="Gene3D" id="1.10.1270.20">
    <property type="entry name" value="tRNA(m1g37)methyltransferase, domain 2"/>
    <property type="match status" value="1"/>
</dbReference>
<comment type="similarity">
    <text evidence="3 15 17">Belongs to the RNA methyltransferase TrmD family.</text>
</comment>
<dbReference type="NCBIfam" id="NF000648">
    <property type="entry name" value="PRK00026.1"/>
    <property type="match status" value="1"/>
</dbReference>
<dbReference type="InterPro" id="IPR016009">
    <property type="entry name" value="tRNA_MeTrfase_TRMD/TRM10"/>
</dbReference>
<reference evidence="20 21" key="2">
    <citation type="submission" date="2019-05" db="EMBL/GenBank/DDBJ databases">
        <title>Genome evolution of the obligate endosymbiont Buchnera aphidicola.</title>
        <authorList>
            <person name="Moran N.A."/>
        </authorList>
    </citation>
    <scope>NUCLEOTIDE SEQUENCE [LARGE SCALE GENOMIC DNA]</scope>
    <source>
        <strain evidence="20 21">Mga</strain>
    </source>
</reference>
<evidence type="ECO:0000259" key="19">
    <source>
        <dbReference type="Pfam" id="PF01746"/>
    </source>
</evidence>
<dbReference type="EMBL" id="CP034867">
    <property type="protein sequence ID" value="QCI22839.1"/>
    <property type="molecule type" value="Genomic_DNA"/>
</dbReference>
<evidence type="ECO:0000256" key="6">
    <source>
        <dbReference type="ARBA" id="ARBA00014679"/>
    </source>
</evidence>
<name>A0A4D6Y204_9GAMM</name>
<feature type="domain" description="tRNA methyltransferase TRMD/TRM10-type" evidence="19">
    <location>
        <begin position="10"/>
        <end position="233"/>
    </location>
</feature>
<gene>
    <name evidence="15 20" type="primary">trmD</name>
    <name evidence="20" type="ORF">D9V72_02010</name>
</gene>
<keyword evidence="18" id="KW-0812">Transmembrane</keyword>
<dbReference type="InterPro" id="IPR002649">
    <property type="entry name" value="tRNA_m1G_MeTrfase_TrmD"/>
</dbReference>